<dbReference type="InterPro" id="IPR011006">
    <property type="entry name" value="CheY-like_superfamily"/>
</dbReference>
<dbReference type="RefSeq" id="WP_046575011.1">
    <property type="nucleotide sequence ID" value="NZ_CP010429.1"/>
</dbReference>
<dbReference type="PATRIC" id="fig|1379870.5.peg.3479"/>
<dbReference type="EMBL" id="CP010429">
    <property type="protein sequence ID" value="AKD56177.1"/>
    <property type="molecule type" value="Genomic_DNA"/>
</dbReference>
<keyword evidence="5" id="KW-1185">Reference proteome</keyword>
<evidence type="ECO:0000313" key="4">
    <source>
        <dbReference type="EMBL" id="AKD56177.1"/>
    </source>
</evidence>
<proteinExistence type="predicted"/>
<dbReference type="Pfam" id="PF04397">
    <property type="entry name" value="LytTR"/>
    <property type="match status" value="1"/>
</dbReference>
<dbReference type="Proteomes" id="UP000033054">
    <property type="component" value="Chromosome"/>
</dbReference>
<dbReference type="AlphaFoldDB" id="A0A0E3V7U7"/>
<reference evidence="4 5" key="1">
    <citation type="journal article" date="2014" name="Curr. Microbiol.">
        <title>Spirosoma radiotolerans sp. nov., a gamma-radiation-resistant bacterium isolated from gamma ray-irradiated soil.</title>
        <authorList>
            <person name="Lee J.J."/>
            <person name="Srinivasan S."/>
            <person name="Lim S."/>
            <person name="Joe M."/>
            <person name="Im S."/>
            <person name="Bae S.I."/>
            <person name="Park K.R."/>
            <person name="Han J.H."/>
            <person name="Park S.H."/>
            <person name="Joo B.M."/>
            <person name="Park S.J."/>
            <person name="Kim M.K."/>
        </authorList>
    </citation>
    <scope>NUCLEOTIDE SEQUENCE [LARGE SCALE GENOMIC DNA]</scope>
    <source>
        <strain evidence="4 5">DG5A</strain>
    </source>
</reference>
<evidence type="ECO:0000313" key="5">
    <source>
        <dbReference type="Proteomes" id="UP000033054"/>
    </source>
</evidence>
<dbReference type="Gene3D" id="3.40.50.2300">
    <property type="match status" value="1"/>
</dbReference>
<dbReference type="STRING" id="1379870.SD10_16000"/>
<dbReference type="OrthoDB" id="646623at2"/>
<protein>
    <submittedName>
        <fullName evidence="4">LytTR family transcriptional regulator</fullName>
    </submittedName>
</protein>
<accession>A0A0E3V7U7</accession>
<keyword evidence="1" id="KW-0597">Phosphoprotein</keyword>
<dbReference type="PANTHER" id="PTHR37299:SF1">
    <property type="entry name" value="STAGE 0 SPORULATION PROTEIN A HOMOLOG"/>
    <property type="match status" value="1"/>
</dbReference>
<feature type="modified residue" description="4-aspartylphosphate" evidence="1">
    <location>
        <position position="60"/>
    </location>
</feature>
<dbReference type="GO" id="GO:0003677">
    <property type="term" value="F:DNA binding"/>
    <property type="evidence" value="ECO:0007669"/>
    <property type="project" value="InterPro"/>
</dbReference>
<name>A0A0E3V7U7_9BACT</name>
<dbReference type="PANTHER" id="PTHR37299">
    <property type="entry name" value="TRANSCRIPTIONAL REGULATOR-RELATED"/>
    <property type="match status" value="1"/>
</dbReference>
<dbReference type="PROSITE" id="PS50110">
    <property type="entry name" value="RESPONSE_REGULATORY"/>
    <property type="match status" value="1"/>
</dbReference>
<dbReference type="SMART" id="SM00850">
    <property type="entry name" value="LytTR"/>
    <property type="match status" value="1"/>
</dbReference>
<evidence type="ECO:0000259" key="3">
    <source>
        <dbReference type="PROSITE" id="PS50930"/>
    </source>
</evidence>
<dbReference type="SUPFAM" id="SSF52172">
    <property type="entry name" value="CheY-like"/>
    <property type="match status" value="1"/>
</dbReference>
<evidence type="ECO:0000259" key="2">
    <source>
        <dbReference type="PROSITE" id="PS50110"/>
    </source>
</evidence>
<dbReference type="KEGG" id="srd:SD10_16000"/>
<sequence>MNVVIIEDEARTARQLERMLKKYDGSVHILAELPSVKEAVAWFSEHGSGQPPQLDLAFMDIHLEDGLAFRIFDQINLTVPIIFTTAYDEYVLKAFKVNSVDYLLKPVEYDELVAAIEKFKSTRSQPVLPDLKALVQLMQKPASSSFKERFMVSIGTKIHSIEVTDIAYFYSEEKATFLVTKGGQLLPLEYSLDQVSGLLNPGHFFRVNRQIIIARTAIQVVHAYSAGKLKLDLLPVSRQEVFVSTSRQSEFKDWLGR</sequence>
<dbReference type="Pfam" id="PF00072">
    <property type="entry name" value="Response_reg"/>
    <property type="match status" value="1"/>
</dbReference>
<dbReference type="PROSITE" id="PS50930">
    <property type="entry name" value="HTH_LYTTR"/>
    <property type="match status" value="1"/>
</dbReference>
<dbReference type="InterPro" id="IPR046947">
    <property type="entry name" value="LytR-like"/>
</dbReference>
<dbReference type="HOGENOM" id="CLU_000445_14_1_10"/>
<dbReference type="SMART" id="SM00448">
    <property type="entry name" value="REC"/>
    <property type="match status" value="1"/>
</dbReference>
<evidence type="ECO:0000256" key="1">
    <source>
        <dbReference type="PROSITE-ProRule" id="PRU00169"/>
    </source>
</evidence>
<dbReference type="InterPro" id="IPR007492">
    <property type="entry name" value="LytTR_DNA-bd_dom"/>
</dbReference>
<dbReference type="Gene3D" id="2.40.50.1020">
    <property type="entry name" value="LytTr DNA-binding domain"/>
    <property type="match status" value="1"/>
</dbReference>
<gene>
    <name evidence="4" type="ORF">SD10_16000</name>
</gene>
<dbReference type="GO" id="GO:0000156">
    <property type="term" value="F:phosphorelay response regulator activity"/>
    <property type="evidence" value="ECO:0007669"/>
    <property type="project" value="InterPro"/>
</dbReference>
<organism evidence="4 5">
    <name type="scientific">Spirosoma radiotolerans</name>
    <dbReference type="NCBI Taxonomy" id="1379870"/>
    <lineage>
        <taxon>Bacteria</taxon>
        <taxon>Pseudomonadati</taxon>
        <taxon>Bacteroidota</taxon>
        <taxon>Cytophagia</taxon>
        <taxon>Cytophagales</taxon>
        <taxon>Cytophagaceae</taxon>
        <taxon>Spirosoma</taxon>
    </lineage>
</organism>
<feature type="domain" description="Response regulatory" evidence="2">
    <location>
        <begin position="2"/>
        <end position="120"/>
    </location>
</feature>
<dbReference type="InterPro" id="IPR001789">
    <property type="entry name" value="Sig_transdc_resp-reg_receiver"/>
</dbReference>
<feature type="domain" description="HTH LytTR-type" evidence="3">
    <location>
        <begin position="150"/>
        <end position="257"/>
    </location>
</feature>